<dbReference type="RefSeq" id="WP_059379029.1">
    <property type="nucleotide sequence ID" value="NZ_DF968068.1"/>
</dbReference>
<dbReference type="Proteomes" id="UP000061227">
    <property type="component" value="Unassembled WGS sequence"/>
</dbReference>
<reference evidence="1 2" key="1">
    <citation type="journal article" date="2015" name="BMC Genomics">
        <title>Comparative genomics of Fructobacillus spp. and Leuconostoc spp. reveals niche-specific evolution of Fructobacillus spp.</title>
        <authorList>
            <person name="Endo A."/>
            <person name="Tanizawa Y."/>
            <person name="Tanaka N."/>
            <person name="Maeno S."/>
            <person name="Kumar H."/>
            <person name="Shiwa Y."/>
            <person name="Okada S."/>
            <person name="Yoshikawa H."/>
            <person name="Dicks L."/>
            <person name="Nakagawa J."/>
            <person name="Arita M."/>
        </authorList>
    </citation>
    <scope>NUCLEOTIDE SEQUENCE [LARGE SCALE GENOMIC DNA]</scope>
    <source>
        <strain evidence="1 2">DSM 15468</strain>
    </source>
</reference>
<dbReference type="InterPro" id="IPR019644">
    <property type="entry name" value="DUF2508"/>
</dbReference>
<protein>
    <recommendedName>
        <fullName evidence="3">DUF2508 family protein</fullName>
    </recommendedName>
</protein>
<gene>
    <name evidence="1" type="ORF">FPFC_060760</name>
</gene>
<dbReference type="STRING" id="220714.SAMN05660469_1078"/>
<organism evidence="1 2">
    <name type="scientific">Fructobacillus pseudoficulneus</name>
    <dbReference type="NCBI Taxonomy" id="220714"/>
    <lineage>
        <taxon>Bacteria</taxon>
        <taxon>Bacillati</taxon>
        <taxon>Bacillota</taxon>
        <taxon>Bacilli</taxon>
        <taxon>Lactobacillales</taxon>
        <taxon>Lactobacillaceae</taxon>
        <taxon>Fructobacillus</taxon>
    </lineage>
</organism>
<evidence type="ECO:0000313" key="2">
    <source>
        <dbReference type="Proteomes" id="UP000061227"/>
    </source>
</evidence>
<accession>A0A3F3GVM8</accession>
<evidence type="ECO:0000313" key="1">
    <source>
        <dbReference type="EMBL" id="GAP03355.1"/>
    </source>
</evidence>
<name>A0A3F3GVM8_9LACO</name>
<dbReference type="Pfam" id="PF10704">
    <property type="entry name" value="DUF2508"/>
    <property type="match status" value="1"/>
</dbReference>
<sequence length="88" mass="10336">MFNKKKKVVAGQLKEEYDQILLDQINQARLDLHQAQESETALVDSRVNAHMIQAQTALEKAKFSYLYNEARRRNTVARETRLYHDSQE</sequence>
<dbReference type="OrthoDB" id="2167041at2"/>
<evidence type="ECO:0008006" key="3">
    <source>
        <dbReference type="Google" id="ProtNLM"/>
    </source>
</evidence>
<dbReference type="AlphaFoldDB" id="A0A3F3GVM8"/>
<keyword evidence="2" id="KW-1185">Reference proteome</keyword>
<dbReference type="EMBL" id="DF968068">
    <property type="protein sequence ID" value="GAP03355.1"/>
    <property type="molecule type" value="Genomic_DNA"/>
</dbReference>
<proteinExistence type="predicted"/>